<dbReference type="CDD" id="cd17536">
    <property type="entry name" value="REC_YesN-like"/>
    <property type="match status" value="1"/>
</dbReference>
<keyword evidence="4" id="KW-0597">Phosphoprotein</keyword>
<evidence type="ECO:0000259" key="5">
    <source>
        <dbReference type="PROSITE" id="PS01124"/>
    </source>
</evidence>
<dbReference type="PROSITE" id="PS50110">
    <property type="entry name" value="RESPONSE_REGULATORY"/>
    <property type="match status" value="1"/>
</dbReference>
<keyword evidence="3" id="KW-0804">Transcription</keyword>
<dbReference type="Pfam" id="PF00072">
    <property type="entry name" value="Response_reg"/>
    <property type="match status" value="1"/>
</dbReference>
<evidence type="ECO:0000256" key="3">
    <source>
        <dbReference type="ARBA" id="ARBA00023163"/>
    </source>
</evidence>
<dbReference type="SUPFAM" id="SSF46689">
    <property type="entry name" value="Homeodomain-like"/>
    <property type="match status" value="2"/>
</dbReference>
<dbReference type="PANTHER" id="PTHR43280:SF2">
    <property type="entry name" value="HTH-TYPE TRANSCRIPTIONAL REGULATOR EXSA"/>
    <property type="match status" value="1"/>
</dbReference>
<evidence type="ECO:0000256" key="1">
    <source>
        <dbReference type="ARBA" id="ARBA00023015"/>
    </source>
</evidence>
<reference evidence="7 8" key="1">
    <citation type="journal article" date="2024" name="Int. J. Syst. Evol. Microbiol.">
        <title>Paenibacillus hexagrammi sp. nov., a novel bacterium isolated from the gut content of Hexagrammos agrammus.</title>
        <authorList>
            <person name="Jung H.K."/>
            <person name="Kim D.G."/>
            <person name="Zin H."/>
            <person name="Park J."/>
            <person name="Jung H."/>
            <person name="Kim Y.O."/>
            <person name="Kong H.J."/>
            <person name="Kim J.W."/>
            <person name="Kim Y.S."/>
        </authorList>
    </citation>
    <scope>NUCLEOTIDE SEQUENCE [LARGE SCALE GENOMIC DNA]</scope>
    <source>
        <strain evidence="7 8">YPD9-1</strain>
    </source>
</reference>
<dbReference type="Gene3D" id="1.10.10.60">
    <property type="entry name" value="Homeodomain-like"/>
    <property type="match status" value="2"/>
</dbReference>
<evidence type="ECO:0000256" key="4">
    <source>
        <dbReference type="PROSITE-ProRule" id="PRU00169"/>
    </source>
</evidence>
<dbReference type="InterPro" id="IPR018062">
    <property type="entry name" value="HTH_AraC-typ_CS"/>
</dbReference>
<keyword evidence="1" id="KW-0805">Transcription regulation</keyword>
<feature type="domain" description="HTH araC/xylS-type" evidence="5">
    <location>
        <begin position="434"/>
        <end position="532"/>
    </location>
</feature>
<evidence type="ECO:0000313" key="8">
    <source>
        <dbReference type="Proteomes" id="UP001649230"/>
    </source>
</evidence>
<keyword evidence="2" id="KW-0238">DNA-binding</keyword>
<dbReference type="PROSITE" id="PS01124">
    <property type="entry name" value="HTH_ARAC_FAMILY_2"/>
    <property type="match status" value="1"/>
</dbReference>
<gene>
    <name evidence="7" type="ORF">L0M14_06575</name>
</gene>
<proteinExistence type="predicted"/>
<dbReference type="InterPro" id="IPR011006">
    <property type="entry name" value="CheY-like_superfamily"/>
</dbReference>
<dbReference type="PANTHER" id="PTHR43280">
    <property type="entry name" value="ARAC-FAMILY TRANSCRIPTIONAL REGULATOR"/>
    <property type="match status" value="1"/>
</dbReference>
<dbReference type="Pfam" id="PF12833">
    <property type="entry name" value="HTH_18"/>
    <property type="match status" value="1"/>
</dbReference>
<dbReference type="SUPFAM" id="SSF52172">
    <property type="entry name" value="CheY-like"/>
    <property type="match status" value="1"/>
</dbReference>
<evidence type="ECO:0000259" key="6">
    <source>
        <dbReference type="PROSITE" id="PS50110"/>
    </source>
</evidence>
<dbReference type="SMART" id="SM00448">
    <property type="entry name" value="REC"/>
    <property type="match status" value="1"/>
</dbReference>
<dbReference type="Proteomes" id="UP001649230">
    <property type="component" value="Chromosome"/>
</dbReference>
<feature type="modified residue" description="4-aspartylphosphate" evidence="4">
    <location>
        <position position="55"/>
    </location>
</feature>
<sequence>MYKVLIVDDEYLVRNYVSSLLDWEQLGFSICGEAGNGQEALKQIAKLAPDLVIMDIHMPVMDGVELSEQIAKQYPHIHMYALSGYDDYPYVRETLRNGAMDYLLKDSLDKPFLHKLIEQARGRLELDSKERTERQSEKFRVEKLKELAFEKILRELLIGNEAYDSAQVHGLGVPLSEVCQGGYVAAVMQISRYSAEHGGKTDAEKDQVIRSIQMLCKQALESTEQPLTYLMCYMEEGRFGFVLPFHGMNSEAALQQVLSQQTGKISYMLNQYLNAQVVWGFSSKSHQMEKLSHCYREALRATSVSMSPGTDELTTKVNTLSIRQELELLKALEGNDSGRTAEVIEEVFAPIPRAADHTSLQLLVNDLMMIAVKVSSEKSLDTQKIYEAQTLTSMSKQHGDAVGDVKQSIHFVFKTLIEELVQRTAPEGCSEHCKRAIEYIQLNYHKELTLTDLAEMLGLSPAYFSRVFRKETGFGFIEYLNKLRIDKAKQRMRNGDHHVKRISQEVGFNSYSHFFKLFKEMTGSTPAGFLGERGEGGDN</sequence>
<dbReference type="InterPro" id="IPR018060">
    <property type="entry name" value="HTH_AraC"/>
</dbReference>
<dbReference type="Gene3D" id="3.40.50.2300">
    <property type="match status" value="1"/>
</dbReference>
<organism evidence="7 8">
    <name type="scientific">Paenibacillus hexagrammi</name>
    <dbReference type="NCBI Taxonomy" id="2908839"/>
    <lineage>
        <taxon>Bacteria</taxon>
        <taxon>Bacillati</taxon>
        <taxon>Bacillota</taxon>
        <taxon>Bacilli</taxon>
        <taxon>Bacillales</taxon>
        <taxon>Paenibacillaceae</taxon>
        <taxon>Paenibacillus</taxon>
    </lineage>
</organism>
<feature type="domain" description="Response regulatory" evidence="6">
    <location>
        <begin position="3"/>
        <end position="120"/>
    </location>
</feature>
<keyword evidence="8" id="KW-1185">Reference proteome</keyword>
<dbReference type="SMART" id="SM00342">
    <property type="entry name" value="HTH_ARAC"/>
    <property type="match status" value="1"/>
</dbReference>
<dbReference type="RefSeq" id="WP_235121389.1">
    <property type="nucleotide sequence ID" value="NZ_CP090978.1"/>
</dbReference>
<accession>A0ABY3SNZ4</accession>
<dbReference type="EMBL" id="CP090978">
    <property type="protein sequence ID" value="UJF34816.1"/>
    <property type="molecule type" value="Genomic_DNA"/>
</dbReference>
<dbReference type="InterPro" id="IPR001789">
    <property type="entry name" value="Sig_transdc_resp-reg_receiver"/>
</dbReference>
<evidence type="ECO:0000256" key="2">
    <source>
        <dbReference type="ARBA" id="ARBA00023125"/>
    </source>
</evidence>
<dbReference type="PROSITE" id="PS00041">
    <property type="entry name" value="HTH_ARAC_FAMILY_1"/>
    <property type="match status" value="1"/>
</dbReference>
<protein>
    <submittedName>
        <fullName evidence="7">Response regulator</fullName>
    </submittedName>
</protein>
<name>A0ABY3SNZ4_9BACL</name>
<evidence type="ECO:0000313" key="7">
    <source>
        <dbReference type="EMBL" id="UJF34816.1"/>
    </source>
</evidence>
<dbReference type="InterPro" id="IPR009057">
    <property type="entry name" value="Homeodomain-like_sf"/>
</dbReference>